<dbReference type="InterPro" id="IPR011127">
    <property type="entry name" value="Dala_Dala_lig_N"/>
</dbReference>
<dbReference type="InterPro" id="IPR011761">
    <property type="entry name" value="ATP-grasp"/>
</dbReference>
<comment type="cofactor">
    <cofactor evidence="15">
        <name>Mg(2+)</name>
        <dbReference type="ChEBI" id="CHEBI:18420"/>
    </cofactor>
    <cofactor evidence="15">
        <name>Mn(2+)</name>
        <dbReference type="ChEBI" id="CHEBI:29035"/>
    </cofactor>
    <text evidence="15">Binds 2 magnesium or manganese ions per subunit.</text>
</comment>
<dbReference type="OrthoDB" id="9813261at2"/>
<keyword evidence="9 12" id="KW-0573">Peptidoglycan synthesis</keyword>
<dbReference type="InParanoid" id="A0A7L4YKT2"/>
<dbReference type="PANTHER" id="PTHR23132:SF25">
    <property type="entry name" value="D-ALANINE--D-ALANINE LIGASE A"/>
    <property type="match status" value="1"/>
</dbReference>
<feature type="binding site" evidence="14">
    <location>
        <position position="146"/>
    </location>
    <ligand>
        <name>ATP</name>
        <dbReference type="ChEBI" id="CHEBI:30616"/>
    </ligand>
</feature>
<keyword evidence="7 15" id="KW-0460">Magnesium</keyword>
<sequence length="376" mass="40097">MSSTPSAPSAPEPPAGERLRLLVLFGGISAEHDVSRTSAAQLLAAVDPQKYDLVPVGISREGEWLLQDDAVAAIAAGAALPDSLETTGTPVNPIEVVRGDGQLQTVVLPLLHGPHGEDGVVQGLLELSGVPYVGSGVLGSAVCMDKAMAKTVAAQARIPQGEWIEYHDGADESPEQLAQRALDQLSLPIFVKPSNMGSSVGISKVTDPDELGTAIKAALQYDEVLVLESGVNGREIEVGVLGDLEPDASIPGEIIPGADFYDYEDKYVTGGAELRIPAELSADEIATVQDLAKRTFLALRCSGLARVDFFYDEGTPDRPGRGWLLNEPNTMPGFTPYSMYPKLWEASGVPYAELVDRLVQIALRRHARRSSISTYR</sequence>
<evidence type="ECO:0000256" key="11">
    <source>
        <dbReference type="ARBA" id="ARBA00023316"/>
    </source>
</evidence>
<proteinExistence type="inferred from homology"/>
<keyword evidence="8 12" id="KW-0133">Cell shape</keyword>
<feature type="binding site" evidence="14">
    <location>
        <begin position="228"/>
        <end position="235"/>
    </location>
    <ligand>
        <name>ATP</name>
        <dbReference type="ChEBI" id="CHEBI:30616"/>
    </ligand>
</feature>
<comment type="cofactor">
    <cofactor evidence="1">
        <name>Mn(2+)</name>
        <dbReference type="ChEBI" id="CHEBI:29035"/>
    </cofactor>
</comment>
<evidence type="ECO:0000256" key="2">
    <source>
        <dbReference type="ARBA" id="ARBA00010871"/>
    </source>
</evidence>
<comment type="function">
    <text evidence="12">Cell wall formation.</text>
</comment>
<dbReference type="InterPro" id="IPR000291">
    <property type="entry name" value="D-Ala_lig_Van_CS"/>
</dbReference>
<dbReference type="GO" id="GO:0005524">
    <property type="term" value="F:ATP binding"/>
    <property type="evidence" value="ECO:0007669"/>
    <property type="project" value="UniProtKB-UniRule"/>
</dbReference>
<dbReference type="Gene3D" id="3.30.1490.20">
    <property type="entry name" value="ATP-grasp fold, A domain"/>
    <property type="match status" value="1"/>
</dbReference>
<dbReference type="NCBIfam" id="TIGR01205">
    <property type="entry name" value="D_ala_D_alaTIGR"/>
    <property type="match status" value="1"/>
</dbReference>
<evidence type="ECO:0000256" key="13">
    <source>
        <dbReference type="PIRSR" id="PIRSR039102-1"/>
    </source>
</evidence>
<feature type="binding site" evidence="14">
    <location>
        <begin position="198"/>
        <end position="199"/>
    </location>
    <ligand>
        <name>ATP</name>
        <dbReference type="ChEBI" id="CHEBI:30616"/>
    </ligand>
</feature>
<dbReference type="PROSITE" id="PS50975">
    <property type="entry name" value="ATP_GRASP"/>
    <property type="match status" value="1"/>
</dbReference>
<dbReference type="EC" id="6.3.2.4" evidence="12"/>
<organism evidence="18 19">
    <name type="scientific">Epidermidibacterium keratini</name>
    <dbReference type="NCBI Taxonomy" id="1891644"/>
    <lineage>
        <taxon>Bacteria</taxon>
        <taxon>Bacillati</taxon>
        <taxon>Actinomycetota</taxon>
        <taxon>Actinomycetes</taxon>
        <taxon>Sporichthyales</taxon>
        <taxon>Sporichthyaceae</taxon>
        <taxon>Epidermidibacterium</taxon>
    </lineage>
</organism>
<feature type="active site" evidence="13">
    <location>
        <position position="198"/>
    </location>
</feature>
<dbReference type="FunCoup" id="A0A7L4YKT2">
    <property type="interactions" value="35"/>
</dbReference>
<feature type="binding site" evidence="14">
    <location>
        <begin position="190"/>
        <end position="192"/>
    </location>
    <ligand>
        <name>ATP</name>
        <dbReference type="ChEBI" id="CHEBI:30616"/>
    </ligand>
</feature>
<dbReference type="InterPro" id="IPR016185">
    <property type="entry name" value="PreATP-grasp_dom_sf"/>
</dbReference>
<accession>A0A7L4YKT2</accession>
<feature type="binding site" evidence="15">
    <location>
        <position position="327"/>
    </location>
    <ligand>
        <name>Mg(2+)</name>
        <dbReference type="ChEBI" id="CHEBI:18420"/>
        <label>1</label>
    </ligand>
</feature>
<evidence type="ECO:0000256" key="10">
    <source>
        <dbReference type="ARBA" id="ARBA00023211"/>
    </source>
</evidence>
<evidence type="ECO:0000313" key="19">
    <source>
        <dbReference type="Proteomes" id="UP000463857"/>
    </source>
</evidence>
<dbReference type="SUPFAM" id="SSF56059">
    <property type="entry name" value="Glutathione synthetase ATP-binding domain-like"/>
    <property type="match status" value="1"/>
</dbReference>
<keyword evidence="12" id="KW-0963">Cytoplasm</keyword>
<dbReference type="FunFam" id="3.30.470.20:FF:000008">
    <property type="entry name" value="D-alanine--D-alanine ligase"/>
    <property type="match status" value="1"/>
</dbReference>
<dbReference type="PROSITE" id="PS00843">
    <property type="entry name" value="DALA_DALA_LIGASE_1"/>
    <property type="match status" value="1"/>
</dbReference>
<evidence type="ECO:0000256" key="15">
    <source>
        <dbReference type="PIRSR" id="PIRSR039102-3"/>
    </source>
</evidence>
<comment type="pathway">
    <text evidence="12">Cell wall biogenesis; peptidoglycan biosynthesis.</text>
</comment>
<dbReference type="InterPro" id="IPR011095">
    <property type="entry name" value="Dala_Dala_lig_C"/>
</dbReference>
<dbReference type="KEGG" id="eke:EK0264_05965"/>
<keyword evidence="19" id="KW-1185">Reference proteome</keyword>
<dbReference type="InterPro" id="IPR005905">
    <property type="entry name" value="D_ala_D_ala"/>
</dbReference>
<comment type="subcellular location">
    <subcellularLocation>
        <location evidence="12">Cytoplasm</location>
    </subcellularLocation>
</comment>
<feature type="binding site" evidence="14">
    <location>
        <begin position="326"/>
        <end position="327"/>
    </location>
    <ligand>
        <name>ATP</name>
        <dbReference type="ChEBI" id="CHEBI:30616"/>
    </ligand>
</feature>
<keyword evidence="3 12" id="KW-0436">Ligase</keyword>
<evidence type="ECO:0000256" key="16">
    <source>
        <dbReference type="PROSITE-ProRule" id="PRU00409"/>
    </source>
</evidence>
<keyword evidence="11 12" id="KW-0961">Cell wall biogenesis/degradation</keyword>
<reference evidence="18 19" key="1">
    <citation type="journal article" date="2018" name="Int. J. Syst. Evol. Microbiol.">
        <title>Epidermidibacterium keratini gen. nov., sp. nov., a member of the family Sporichthyaceae, isolated from keratin epidermis.</title>
        <authorList>
            <person name="Lee D.G."/>
            <person name="Trujillo M.E."/>
            <person name="Kang S."/>
            <person name="Nam J.J."/>
            <person name="Kim Y.J."/>
        </authorList>
    </citation>
    <scope>NUCLEOTIDE SEQUENCE [LARGE SCALE GENOMIC DNA]</scope>
    <source>
        <strain evidence="18 19">EPI-7</strain>
    </source>
</reference>
<dbReference type="InterPro" id="IPR013815">
    <property type="entry name" value="ATP_grasp_subdomain_1"/>
</dbReference>
<feature type="active site" evidence="13">
    <location>
        <position position="31"/>
    </location>
</feature>
<dbReference type="Pfam" id="PF07478">
    <property type="entry name" value="Dala_Dala_lig_C"/>
    <property type="match status" value="1"/>
</dbReference>
<evidence type="ECO:0000256" key="6">
    <source>
        <dbReference type="ARBA" id="ARBA00022840"/>
    </source>
</evidence>
<dbReference type="GO" id="GO:0005829">
    <property type="term" value="C:cytosol"/>
    <property type="evidence" value="ECO:0007669"/>
    <property type="project" value="TreeGrafter"/>
</dbReference>
<comment type="similarity">
    <text evidence="2 12">Belongs to the D-alanine--D-alanine ligase family.</text>
</comment>
<keyword evidence="6 16" id="KW-0067">ATP-binding</keyword>
<evidence type="ECO:0000256" key="12">
    <source>
        <dbReference type="HAMAP-Rule" id="MF_00047"/>
    </source>
</evidence>
<evidence type="ECO:0000256" key="3">
    <source>
        <dbReference type="ARBA" id="ARBA00022598"/>
    </source>
</evidence>
<feature type="binding site" evidence="15">
    <location>
        <position position="327"/>
    </location>
    <ligand>
        <name>Mg(2+)</name>
        <dbReference type="ChEBI" id="CHEBI:18420"/>
        <label>2</label>
    </ligand>
</feature>
<feature type="active site" evidence="13">
    <location>
        <position position="338"/>
    </location>
</feature>
<evidence type="ECO:0000256" key="8">
    <source>
        <dbReference type="ARBA" id="ARBA00022960"/>
    </source>
</evidence>
<dbReference type="Proteomes" id="UP000463857">
    <property type="component" value="Chromosome"/>
</dbReference>
<dbReference type="GO" id="GO:0009252">
    <property type="term" value="P:peptidoglycan biosynthetic process"/>
    <property type="evidence" value="ECO:0007669"/>
    <property type="project" value="UniProtKB-UniRule"/>
</dbReference>
<dbReference type="NCBIfam" id="NF002528">
    <property type="entry name" value="PRK01966.1-4"/>
    <property type="match status" value="1"/>
</dbReference>
<feature type="domain" description="ATP-grasp" evidence="17">
    <location>
        <begin position="150"/>
        <end position="360"/>
    </location>
</feature>
<comment type="catalytic activity">
    <reaction evidence="12">
        <text>2 D-alanine + ATP = D-alanyl-D-alanine + ADP + phosphate + H(+)</text>
        <dbReference type="Rhea" id="RHEA:11224"/>
        <dbReference type="ChEBI" id="CHEBI:15378"/>
        <dbReference type="ChEBI" id="CHEBI:30616"/>
        <dbReference type="ChEBI" id="CHEBI:43474"/>
        <dbReference type="ChEBI" id="CHEBI:57416"/>
        <dbReference type="ChEBI" id="CHEBI:57822"/>
        <dbReference type="ChEBI" id="CHEBI:456216"/>
        <dbReference type="EC" id="6.3.2.4"/>
    </reaction>
</comment>
<dbReference type="SUPFAM" id="SSF52440">
    <property type="entry name" value="PreATP-grasp domain"/>
    <property type="match status" value="1"/>
</dbReference>
<evidence type="ECO:0000313" key="18">
    <source>
        <dbReference type="EMBL" id="QHB99874.1"/>
    </source>
</evidence>
<dbReference type="AlphaFoldDB" id="A0A7L4YKT2"/>
<dbReference type="GO" id="GO:0008716">
    <property type="term" value="F:D-alanine-D-alanine ligase activity"/>
    <property type="evidence" value="ECO:0007669"/>
    <property type="project" value="UniProtKB-UniRule"/>
</dbReference>
<evidence type="ECO:0000256" key="1">
    <source>
        <dbReference type="ARBA" id="ARBA00001936"/>
    </source>
</evidence>
<keyword evidence="10 15" id="KW-0464">Manganese</keyword>
<keyword evidence="4 15" id="KW-0479">Metal-binding</keyword>
<evidence type="ECO:0000259" key="17">
    <source>
        <dbReference type="PROSITE" id="PS50975"/>
    </source>
</evidence>
<evidence type="ECO:0000256" key="14">
    <source>
        <dbReference type="PIRSR" id="PIRSR039102-2"/>
    </source>
</evidence>
<dbReference type="Gene3D" id="3.40.50.20">
    <property type="match status" value="1"/>
</dbReference>
<evidence type="ECO:0000256" key="4">
    <source>
        <dbReference type="ARBA" id="ARBA00022723"/>
    </source>
</evidence>
<dbReference type="GO" id="GO:0071555">
    <property type="term" value="P:cell wall organization"/>
    <property type="evidence" value="ECO:0007669"/>
    <property type="project" value="UniProtKB-KW"/>
</dbReference>
<evidence type="ECO:0000256" key="5">
    <source>
        <dbReference type="ARBA" id="ARBA00022741"/>
    </source>
</evidence>
<evidence type="ECO:0000256" key="7">
    <source>
        <dbReference type="ARBA" id="ARBA00022842"/>
    </source>
</evidence>
<dbReference type="Pfam" id="PF01820">
    <property type="entry name" value="Dala_Dala_lig_N"/>
    <property type="match status" value="1"/>
</dbReference>
<feature type="binding site" evidence="15">
    <location>
        <position position="308"/>
    </location>
    <ligand>
        <name>Mg(2+)</name>
        <dbReference type="ChEBI" id="CHEBI:18420"/>
        <label>1</label>
    </ligand>
</feature>
<gene>
    <name evidence="12" type="primary">ddl</name>
    <name evidence="18" type="ORF">EK0264_05965</name>
</gene>
<dbReference type="Gene3D" id="3.30.470.20">
    <property type="entry name" value="ATP-grasp fold, B domain"/>
    <property type="match status" value="1"/>
</dbReference>
<dbReference type="GO" id="GO:0046872">
    <property type="term" value="F:metal ion binding"/>
    <property type="evidence" value="ECO:0007669"/>
    <property type="project" value="UniProtKB-KW"/>
</dbReference>
<feature type="binding site" evidence="15">
    <location>
        <position position="329"/>
    </location>
    <ligand>
        <name>Mg(2+)</name>
        <dbReference type="ChEBI" id="CHEBI:18420"/>
        <label>2</label>
    </ligand>
</feature>
<dbReference type="HAMAP" id="MF_00047">
    <property type="entry name" value="Dala_Dala_lig"/>
    <property type="match status" value="1"/>
</dbReference>
<dbReference type="UniPathway" id="UPA00219"/>
<dbReference type="EMBL" id="CP047156">
    <property type="protein sequence ID" value="QHB99874.1"/>
    <property type="molecule type" value="Genomic_DNA"/>
</dbReference>
<keyword evidence="5 14" id="KW-0547">Nucleotide-binding</keyword>
<protein>
    <recommendedName>
        <fullName evidence="12">D-alanine--D-alanine ligase</fullName>
        <ecNumber evidence="12">6.3.2.4</ecNumber>
    </recommendedName>
    <alternativeName>
        <fullName evidence="12">D-Ala-D-Ala ligase</fullName>
    </alternativeName>
    <alternativeName>
        <fullName evidence="12">D-alanylalanine synthetase</fullName>
    </alternativeName>
</protein>
<dbReference type="GO" id="GO:0008360">
    <property type="term" value="P:regulation of cell shape"/>
    <property type="evidence" value="ECO:0007669"/>
    <property type="project" value="UniProtKB-KW"/>
</dbReference>
<evidence type="ECO:0000256" key="9">
    <source>
        <dbReference type="ARBA" id="ARBA00022984"/>
    </source>
</evidence>
<dbReference type="RefSeq" id="WP_159543880.1">
    <property type="nucleotide sequence ID" value="NZ_CP047156.1"/>
</dbReference>
<dbReference type="PIRSF" id="PIRSF039102">
    <property type="entry name" value="Ddl/VanB"/>
    <property type="match status" value="1"/>
</dbReference>
<dbReference type="PANTHER" id="PTHR23132">
    <property type="entry name" value="D-ALANINE--D-ALANINE LIGASE"/>
    <property type="match status" value="1"/>
</dbReference>
<name>A0A7L4YKT2_9ACTN</name>